<dbReference type="InParanoid" id="A0A074YSL0"/>
<evidence type="ECO:0000313" key="2">
    <source>
        <dbReference type="EMBL" id="KER00661.1"/>
    </source>
</evidence>
<dbReference type="HOGENOM" id="CLU_2557912_0_0_1"/>
<dbReference type="AlphaFoldDB" id="A0A074YSL0"/>
<evidence type="ECO:0000313" key="3">
    <source>
        <dbReference type="Proteomes" id="UP000030641"/>
    </source>
</evidence>
<proteinExistence type="predicted"/>
<keyword evidence="1" id="KW-0812">Transmembrane</keyword>
<organism evidence="2 3">
    <name type="scientific">Aureobasidium subglaciale (strain EXF-2481)</name>
    <name type="common">Aureobasidium pullulans var. subglaciale</name>
    <dbReference type="NCBI Taxonomy" id="1043005"/>
    <lineage>
        <taxon>Eukaryota</taxon>
        <taxon>Fungi</taxon>
        <taxon>Dikarya</taxon>
        <taxon>Ascomycota</taxon>
        <taxon>Pezizomycotina</taxon>
        <taxon>Dothideomycetes</taxon>
        <taxon>Dothideomycetidae</taxon>
        <taxon>Dothideales</taxon>
        <taxon>Saccotheciaceae</taxon>
        <taxon>Aureobasidium</taxon>
    </lineage>
</organism>
<keyword evidence="1" id="KW-1133">Transmembrane helix</keyword>
<sequence length="82" mass="9552">MGKSIRLVFFFPSCTFIPLFDFFALYSFKFLSFFSNPRYSSLHTILKKRKIVLSGTYPIMFAKEGRGKKETVQRLVDIVSIV</sequence>
<dbReference type="EMBL" id="KL584749">
    <property type="protein sequence ID" value="KER00661.1"/>
    <property type="molecule type" value="Genomic_DNA"/>
</dbReference>
<dbReference type="Proteomes" id="UP000030641">
    <property type="component" value="Unassembled WGS sequence"/>
</dbReference>
<keyword evidence="3" id="KW-1185">Reference proteome</keyword>
<dbReference type="GeneID" id="25362135"/>
<protein>
    <submittedName>
        <fullName evidence="2">Uncharacterized protein</fullName>
    </submittedName>
</protein>
<gene>
    <name evidence="2" type="ORF">AUEXF2481DRAFT_150968</name>
</gene>
<dbReference type="RefSeq" id="XP_013349178.1">
    <property type="nucleotide sequence ID" value="XM_013493724.1"/>
</dbReference>
<feature type="transmembrane region" description="Helical" evidence="1">
    <location>
        <begin position="7"/>
        <end position="28"/>
    </location>
</feature>
<name>A0A074YSL0_AURSE</name>
<evidence type="ECO:0000256" key="1">
    <source>
        <dbReference type="SAM" id="Phobius"/>
    </source>
</evidence>
<accession>A0A074YSL0</accession>
<reference evidence="2 3" key="1">
    <citation type="journal article" date="2014" name="BMC Genomics">
        <title>Genome sequencing of four Aureobasidium pullulans varieties: biotechnological potential, stress tolerance, and description of new species.</title>
        <authorList>
            <person name="Gostin Ar C."/>
            <person name="Ohm R.A."/>
            <person name="Kogej T."/>
            <person name="Sonjak S."/>
            <person name="Turk M."/>
            <person name="Zajc J."/>
            <person name="Zalar P."/>
            <person name="Grube M."/>
            <person name="Sun H."/>
            <person name="Han J."/>
            <person name="Sharma A."/>
            <person name="Chiniquy J."/>
            <person name="Ngan C.Y."/>
            <person name="Lipzen A."/>
            <person name="Barry K."/>
            <person name="Grigoriev I.V."/>
            <person name="Gunde-Cimerman N."/>
        </authorList>
    </citation>
    <scope>NUCLEOTIDE SEQUENCE [LARGE SCALE GENOMIC DNA]</scope>
    <source>
        <strain evidence="2 3">EXF-2481</strain>
    </source>
</reference>
<keyword evidence="1" id="KW-0472">Membrane</keyword>